<accession>A0A7J8AVC3</accession>
<feature type="compositionally biased region" description="Basic residues" evidence="1">
    <location>
        <begin position="260"/>
        <end position="275"/>
    </location>
</feature>
<evidence type="ECO:0000313" key="3">
    <source>
        <dbReference type="Proteomes" id="UP000585614"/>
    </source>
</evidence>
<evidence type="ECO:0000313" key="2">
    <source>
        <dbReference type="EMBL" id="KAF6390368.1"/>
    </source>
</evidence>
<dbReference type="AlphaFoldDB" id="A0A7J8AVC3"/>
<feature type="region of interest" description="Disordered" evidence="1">
    <location>
        <begin position="146"/>
        <end position="275"/>
    </location>
</feature>
<protein>
    <submittedName>
        <fullName evidence="2">Uncharacterized protein</fullName>
    </submittedName>
</protein>
<dbReference type="EMBL" id="JACAGC010000001">
    <property type="protein sequence ID" value="KAF6390368.1"/>
    <property type="molecule type" value="Genomic_DNA"/>
</dbReference>
<dbReference type="Proteomes" id="UP000585614">
    <property type="component" value="Unassembled WGS sequence"/>
</dbReference>
<comment type="caution">
    <text evidence="2">The sequence shown here is derived from an EMBL/GenBank/DDBJ whole genome shotgun (WGS) entry which is preliminary data.</text>
</comment>
<evidence type="ECO:0000256" key="1">
    <source>
        <dbReference type="SAM" id="MobiDB-lite"/>
    </source>
</evidence>
<name>A0A7J8AVC3_RHIFE</name>
<sequence length="275" mass="29585">MHGCEEQYPTGMRGYGQQNLAKMHGSGLQEMAWVYGGGQQQGLPQLQGGGMLGRAQMPGREMQCHGGGMQGQPKIQCQGRQQGLTGCCGMGSQGLAWLLHWGGQSLVRRAGPGFRGLGLAGMRDCTEKPEVQGGSDGCWAEPLEKMAAKARSPQAREPPETDSAVEASEPRQPLRRRAASAHGLSLGSWSGSDARRPGQRRSWLAPWRLRSPQAPSGDVVPLQASRISAPPGDSGCPGAQDDPSTARSPWRAALGPPQRSKWRRVRPPHRKRHLL</sequence>
<proteinExistence type="predicted"/>
<gene>
    <name evidence="2" type="ORF">mRhiFer1_007935</name>
</gene>
<reference evidence="2 3" key="1">
    <citation type="journal article" date="2020" name="Nature">
        <title>Six reference-quality genomes reveal evolution of bat adaptations.</title>
        <authorList>
            <person name="Jebb D."/>
            <person name="Huang Z."/>
            <person name="Pippel M."/>
            <person name="Hughes G.M."/>
            <person name="Lavrichenko K."/>
            <person name="Devanna P."/>
            <person name="Winkler S."/>
            <person name="Jermiin L.S."/>
            <person name="Skirmuntt E.C."/>
            <person name="Katzourakis A."/>
            <person name="Burkitt-Gray L."/>
            <person name="Ray D.A."/>
            <person name="Sullivan K.A.M."/>
            <person name="Roscito J.G."/>
            <person name="Kirilenko B.M."/>
            <person name="Davalos L.M."/>
            <person name="Corthals A.P."/>
            <person name="Power M.L."/>
            <person name="Jones G."/>
            <person name="Ransome R.D."/>
            <person name="Dechmann D.K.N."/>
            <person name="Locatelli A.G."/>
            <person name="Puechmaille S.J."/>
            <person name="Fedrigo O."/>
            <person name="Jarvis E.D."/>
            <person name="Hiller M."/>
            <person name="Vernes S.C."/>
            <person name="Myers E.W."/>
            <person name="Teeling E.C."/>
        </authorList>
    </citation>
    <scope>NUCLEOTIDE SEQUENCE [LARGE SCALE GENOMIC DNA]</scope>
    <source>
        <strain evidence="2">MRhiFer1</strain>
        <tissue evidence="2">Lung</tissue>
    </source>
</reference>
<organism evidence="2 3">
    <name type="scientific">Rhinolophus ferrumequinum</name>
    <name type="common">Greater horseshoe bat</name>
    <dbReference type="NCBI Taxonomy" id="59479"/>
    <lineage>
        <taxon>Eukaryota</taxon>
        <taxon>Metazoa</taxon>
        <taxon>Chordata</taxon>
        <taxon>Craniata</taxon>
        <taxon>Vertebrata</taxon>
        <taxon>Euteleostomi</taxon>
        <taxon>Mammalia</taxon>
        <taxon>Eutheria</taxon>
        <taxon>Laurasiatheria</taxon>
        <taxon>Chiroptera</taxon>
        <taxon>Yinpterochiroptera</taxon>
        <taxon>Rhinolophoidea</taxon>
        <taxon>Rhinolophidae</taxon>
        <taxon>Rhinolophinae</taxon>
        <taxon>Rhinolophus</taxon>
    </lineage>
</organism>